<organism evidence="2 3">
    <name type="scientific">Paenibacillus psychroresistens</name>
    <dbReference type="NCBI Taxonomy" id="1778678"/>
    <lineage>
        <taxon>Bacteria</taxon>
        <taxon>Bacillati</taxon>
        <taxon>Bacillota</taxon>
        <taxon>Bacilli</taxon>
        <taxon>Bacillales</taxon>
        <taxon>Paenibacillaceae</taxon>
        <taxon>Paenibacillus</taxon>
    </lineage>
</organism>
<keyword evidence="3" id="KW-1185">Reference proteome</keyword>
<name>A0A6B8RQY1_9BACL</name>
<proteinExistence type="predicted"/>
<protein>
    <submittedName>
        <fullName evidence="2">Uncharacterized protein</fullName>
    </submittedName>
</protein>
<reference evidence="3" key="1">
    <citation type="submission" date="2018-11" db="EMBL/GenBank/DDBJ databases">
        <title>Complete genome sequence of Paenibacillus sp. ML311-T8.</title>
        <authorList>
            <person name="Nam Y.-D."/>
            <person name="Kang J."/>
            <person name="Chung W.-H."/>
            <person name="Park Y.S."/>
        </authorList>
    </citation>
    <scope>NUCLEOTIDE SEQUENCE [LARGE SCALE GENOMIC DNA]</scope>
    <source>
        <strain evidence="3">ML311-T8</strain>
    </source>
</reference>
<keyword evidence="1" id="KW-0812">Transmembrane</keyword>
<dbReference type="EMBL" id="CP034235">
    <property type="protein sequence ID" value="QGQ98790.1"/>
    <property type="molecule type" value="Genomic_DNA"/>
</dbReference>
<keyword evidence="1" id="KW-1133">Transmembrane helix</keyword>
<sequence length="143" mass="15642">MNEWPAAIWAGISAMTAALVLSFIVVLGHLASDSARIQQDDDNAVAIVKELRKYSQFNETTGLHAQDVISAIAEARGTPEIWVDTDIGVSTTFNTNWKWVSSTPPAKFGTAYLTSIFPITAIYDGHLTKDANGAITQIEFRRQ</sequence>
<evidence type="ECO:0000313" key="3">
    <source>
        <dbReference type="Proteomes" id="UP000426246"/>
    </source>
</evidence>
<dbReference type="Proteomes" id="UP000426246">
    <property type="component" value="Chromosome"/>
</dbReference>
<evidence type="ECO:0000256" key="1">
    <source>
        <dbReference type="SAM" id="Phobius"/>
    </source>
</evidence>
<dbReference type="KEGG" id="ppsc:EHS13_29900"/>
<feature type="transmembrane region" description="Helical" evidence="1">
    <location>
        <begin position="6"/>
        <end position="27"/>
    </location>
</feature>
<dbReference type="OrthoDB" id="2620555at2"/>
<dbReference type="AlphaFoldDB" id="A0A6B8RQY1"/>
<dbReference type="RefSeq" id="WP_155703900.1">
    <property type="nucleotide sequence ID" value="NZ_CP034235.1"/>
</dbReference>
<gene>
    <name evidence="2" type="ORF">EHS13_29900</name>
</gene>
<evidence type="ECO:0000313" key="2">
    <source>
        <dbReference type="EMBL" id="QGQ98790.1"/>
    </source>
</evidence>
<accession>A0A6B8RQY1</accession>
<keyword evidence="1" id="KW-0472">Membrane</keyword>